<organism evidence="1 2">
    <name type="scientific">Brachybacterium halotolerans</name>
    <dbReference type="NCBI Taxonomy" id="2795215"/>
    <lineage>
        <taxon>Bacteria</taxon>
        <taxon>Bacillati</taxon>
        <taxon>Actinomycetota</taxon>
        <taxon>Actinomycetes</taxon>
        <taxon>Micrococcales</taxon>
        <taxon>Dermabacteraceae</taxon>
        <taxon>Brachybacterium</taxon>
    </lineage>
</organism>
<gene>
    <name evidence="1" type="ORF">I8D64_01225</name>
</gene>
<dbReference type="Proteomes" id="UP000612352">
    <property type="component" value="Unassembled WGS sequence"/>
</dbReference>
<dbReference type="EMBL" id="JAEDAJ010000001">
    <property type="protein sequence ID" value="MBK0330027.1"/>
    <property type="molecule type" value="Genomic_DNA"/>
</dbReference>
<evidence type="ECO:0000313" key="2">
    <source>
        <dbReference type="Proteomes" id="UP000612352"/>
    </source>
</evidence>
<name>A0ABS1B708_9MICO</name>
<keyword evidence="2" id="KW-1185">Reference proteome</keyword>
<evidence type="ECO:0000313" key="1">
    <source>
        <dbReference type="EMBL" id="MBK0330027.1"/>
    </source>
</evidence>
<proteinExistence type="predicted"/>
<sequence>MSSLPEHDETGARPDPDALALPRAAALVLWSAAYLRGDIGPDDAAVLSQGSGHRQTTGGGEDLFDWMTSLRRLPLAQVHLVLPVAGRIAGLVGPPEAVASALEAEQAIVVSAAGMADHTLVPLTDALGPDGTRGTLVSWRRIPARGGAPAPVPSAGGARDQFLRSLQRAASGTVELDLVPEEAIALQALPATWTSVPLPRHVGPAAEHLLTLAARTLLLADQELETGSVLARGLGEESERREVLRDLRDGAREALTETVGLVIADELG</sequence>
<protein>
    <submittedName>
        <fullName evidence="1">Uncharacterized protein</fullName>
    </submittedName>
</protein>
<accession>A0ABS1B708</accession>
<comment type="caution">
    <text evidence="1">The sequence shown here is derived from an EMBL/GenBank/DDBJ whole genome shotgun (WGS) entry which is preliminary data.</text>
</comment>
<reference evidence="1 2" key="1">
    <citation type="submission" date="2020-12" db="EMBL/GenBank/DDBJ databases">
        <title>Brachybacterium sp. MASK1Z-5, whole genome shotgun sequence.</title>
        <authorList>
            <person name="Tuo L."/>
        </authorList>
    </citation>
    <scope>NUCLEOTIDE SEQUENCE [LARGE SCALE GENOMIC DNA]</scope>
    <source>
        <strain evidence="1 2">MASK1Z-5</strain>
    </source>
</reference>
<dbReference type="RefSeq" id="WP_200500693.1">
    <property type="nucleotide sequence ID" value="NZ_JAEDAJ010000001.1"/>
</dbReference>